<dbReference type="SUPFAM" id="SSF55073">
    <property type="entry name" value="Nucleotide cyclase"/>
    <property type="match status" value="1"/>
</dbReference>
<name>A0A931H1R2_9BURK</name>
<protein>
    <submittedName>
        <fullName evidence="3">Uncharacterized protein</fullName>
    </submittedName>
</protein>
<evidence type="ECO:0000313" key="4">
    <source>
        <dbReference type="Proteomes" id="UP000651050"/>
    </source>
</evidence>
<feature type="domain" description="HTH merR-type" evidence="2">
    <location>
        <begin position="1"/>
        <end position="78"/>
    </location>
</feature>
<proteinExistence type="predicted"/>
<sequence length="346" mass="37064">MLTSKEVIDQTGISRATLNNYISSGIVPRPEVLPPGPDDGDAPRIGYFPDDVVARILEIQRLKGLGWSLSRIAEHLASPGAAPAVAPARAPLVAPPMPPAATRAAQAPAPERGSPRAPVLTAVAVLVAQLDSPHRTWAALPPDEYFELISQVWSAVDPIVRRHRGVHGQHASDSMVCYFFPDASGSYLWNALGASLEIRETMQGISQSWLLRKGWPLDIRLNTGIDEGQEWLGNLKPSAQPEFAGLAATIRRARRLADSAPAGAVWATKNLVARLSARERNRLRYGVRHHTVEGGDSVVVPSVFETPSGFGDLPAAPTEYIARGPITEILGMVPDDEGGPMAAPAH</sequence>
<reference evidence="3" key="1">
    <citation type="submission" date="2020-11" db="EMBL/GenBank/DDBJ databases">
        <title>Bacterial whole genome sequence for Caenimonas sp. DR4.4.</title>
        <authorList>
            <person name="Le V."/>
            <person name="Ko S.-R."/>
            <person name="Ahn C.-Y."/>
            <person name="Oh H.-M."/>
        </authorList>
    </citation>
    <scope>NUCLEOTIDE SEQUENCE</scope>
    <source>
        <strain evidence="3">DR4.4</strain>
    </source>
</reference>
<dbReference type="AlphaFoldDB" id="A0A931H1R2"/>
<dbReference type="InterPro" id="IPR000551">
    <property type="entry name" value="MerR-type_HTH_dom"/>
</dbReference>
<evidence type="ECO:0000259" key="1">
    <source>
        <dbReference type="PROSITE" id="PS50125"/>
    </source>
</evidence>
<dbReference type="Proteomes" id="UP000651050">
    <property type="component" value="Unassembled WGS sequence"/>
</dbReference>
<keyword evidence="4" id="KW-1185">Reference proteome</keyword>
<dbReference type="GO" id="GO:0004016">
    <property type="term" value="F:adenylate cyclase activity"/>
    <property type="evidence" value="ECO:0007669"/>
    <property type="project" value="UniProtKB-ARBA"/>
</dbReference>
<dbReference type="GO" id="GO:0006355">
    <property type="term" value="P:regulation of DNA-templated transcription"/>
    <property type="evidence" value="ECO:0007669"/>
    <property type="project" value="InterPro"/>
</dbReference>
<dbReference type="GO" id="GO:0003677">
    <property type="term" value="F:DNA binding"/>
    <property type="evidence" value="ECO:0007669"/>
    <property type="project" value="InterPro"/>
</dbReference>
<evidence type="ECO:0000259" key="2">
    <source>
        <dbReference type="PROSITE" id="PS50937"/>
    </source>
</evidence>
<dbReference type="InterPro" id="IPR001054">
    <property type="entry name" value="A/G_cyclase"/>
</dbReference>
<dbReference type="PROSITE" id="PS50937">
    <property type="entry name" value="HTH_MERR_2"/>
    <property type="match status" value="1"/>
</dbReference>
<organism evidence="3 4">
    <name type="scientific">Caenimonas aquaedulcis</name>
    <dbReference type="NCBI Taxonomy" id="2793270"/>
    <lineage>
        <taxon>Bacteria</taxon>
        <taxon>Pseudomonadati</taxon>
        <taxon>Pseudomonadota</taxon>
        <taxon>Betaproteobacteria</taxon>
        <taxon>Burkholderiales</taxon>
        <taxon>Comamonadaceae</taxon>
        <taxon>Caenimonas</taxon>
    </lineage>
</organism>
<dbReference type="SUPFAM" id="SSF46955">
    <property type="entry name" value="Putative DNA-binding domain"/>
    <property type="match status" value="1"/>
</dbReference>
<dbReference type="Gene3D" id="3.30.70.1230">
    <property type="entry name" value="Nucleotide cyclase"/>
    <property type="match status" value="1"/>
</dbReference>
<accession>A0A931H1R2</accession>
<gene>
    <name evidence="3" type="ORF">I5803_02990</name>
</gene>
<dbReference type="Gene3D" id="1.10.1660.10">
    <property type="match status" value="1"/>
</dbReference>
<dbReference type="GO" id="GO:0009190">
    <property type="term" value="P:cyclic nucleotide biosynthetic process"/>
    <property type="evidence" value="ECO:0007669"/>
    <property type="project" value="InterPro"/>
</dbReference>
<dbReference type="EMBL" id="JADWYS010000001">
    <property type="protein sequence ID" value="MBG9386981.1"/>
    <property type="molecule type" value="Genomic_DNA"/>
</dbReference>
<dbReference type="InterPro" id="IPR029787">
    <property type="entry name" value="Nucleotide_cyclase"/>
</dbReference>
<dbReference type="GO" id="GO:0035556">
    <property type="term" value="P:intracellular signal transduction"/>
    <property type="evidence" value="ECO:0007669"/>
    <property type="project" value="InterPro"/>
</dbReference>
<feature type="domain" description="Guanylate cyclase" evidence="1">
    <location>
        <begin position="124"/>
        <end position="257"/>
    </location>
</feature>
<evidence type="ECO:0000313" key="3">
    <source>
        <dbReference type="EMBL" id="MBG9386981.1"/>
    </source>
</evidence>
<dbReference type="InterPro" id="IPR009061">
    <property type="entry name" value="DNA-bd_dom_put_sf"/>
</dbReference>
<dbReference type="PROSITE" id="PS50125">
    <property type="entry name" value="GUANYLATE_CYCLASE_2"/>
    <property type="match status" value="1"/>
</dbReference>
<dbReference type="RefSeq" id="WP_196984935.1">
    <property type="nucleotide sequence ID" value="NZ_JADWYS010000001.1"/>
</dbReference>
<comment type="caution">
    <text evidence="3">The sequence shown here is derived from an EMBL/GenBank/DDBJ whole genome shotgun (WGS) entry which is preliminary data.</text>
</comment>